<evidence type="ECO:0000313" key="2">
    <source>
        <dbReference type="EMBL" id="KAA1071793.1"/>
    </source>
</evidence>
<dbReference type="EMBL" id="VSWC01000170">
    <property type="protein sequence ID" value="KAA1071793.1"/>
    <property type="molecule type" value="Genomic_DNA"/>
</dbReference>
<dbReference type="EMBL" id="VDEP01000174">
    <property type="protein sequence ID" value="KAA1125867.1"/>
    <property type="molecule type" value="Genomic_DNA"/>
</dbReference>
<dbReference type="AlphaFoldDB" id="A0A5B0RJJ6"/>
<evidence type="ECO:0000313" key="3">
    <source>
        <dbReference type="EMBL" id="KAA1125867.1"/>
    </source>
</evidence>
<name>A0A5B0RJJ6_PUCGR</name>
<sequence>MNVLTHCTIITIGDPPKKEAQEYFNESLLCTLQKKLDQQPICDTRDSQSGNLILKHQSSQQSDSTHHYQSGTYELGFDLIYDTFGGKLAHLQGFVGDYLNSGGKLKPKQSSPFLQAYALLQYHIVNTQHLPREADKLSGPISPYSHRVPIKESVQASVSQVEGLDRSHVTEAGQTFQATTLLYVISKFTSYEVERLTGKIVLDDGSPSSPTPKPSSPRQTYSYFGLSREVGVRSVDHLVRNRILDLRWTPPVSADPVDPNSTTSSPSDFSLADVEPVVLPVSPVMRTAMQTVLDQHFNENLLR</sequence>
<evidence type="ECO:0000313" key="5">
    <source>
        <dbReference type="Proteomes" id="UP000325313"/>
    </source>
</evidence>
<gene>
    <name evidence="2" type="ORF">PGT21_019592</name>
    <name evidence="3" type="ORF">PGTUg99_011142</name>
</gene>
<keyword evidence="4" id="KW-1185">Reference proteome</keyword>
<dbReference type="Proteomes" id="UP000325313">
    <property type="component" value="Unassembled WGS sequence"/>
</dbReference>
<protein>
    <submittedName>
        <fullName evidence="3">Uncharacterized protein</fullName>
    </submittedName>
</protein>
<dbReference type="Proteomes" id="UP000324748">
    <property type="component" value="Unassembled WGS sequence"/>
</dbReference>
<evidence type="ECO:0000256" key="1">
    <source>
        <dbReference type="SAM" id="MobiDB-lite"/>
    </source>
</evidence>
<organism evidence="3 5">
    <name type="scientific">Puccinia graminis f. sp. tritici</name>
    <dbReference type="NCBI Taxonomy" id="56615"/>
    <lineage>
        <taxon>Eukaryota</taxon>
        <taxon>Fungi</taxon>
        <taxon>Dikarya</taxon>
        <taxon>Basidiomycota</taxon>
        <taxon>Pucciniomycotina</taxon>
        <taxon>Pucciniomycetes</taxon>
        <taxon>Pucciniales</taxon>
        <taxon>Pucciniaceae</taxon>
        <taxon>Puccinia</taxon>
    </lineage>
</organism>
<dbReference type="PANTHER" id="PTHR37096:SF1">
    <property type="entry name" value="AAA+ ATPASE DOMAIN-CONTAINING PROTEIN"/>
    <property type="match status" value="1"/>
</dbReference>
<accession>A0A5B0RJJ6</accession>
<reference evidence="4 5" key="1">
    <citation type="submission" date="2019-05" db="EMBL/GenBank/DDBJ databases">
        <title>Emergence of the Ug99 lineage of the wheat stem rust pathogen through somatic hybridization.</title>
        <authorList>
            <person name="Li F."/>
            <person name="Upadhyaya N.M."/>
            <person name="Sperschneider J."/>
            <person name="Matny O."/>
            <person name="Nguyen-Phuc H."/>
            <person name="Mago R."/>
            <person name="Raley C."/>
            <person name="Miller M.E."/>
            <person name="Silverstein K.A.T."/>
            <person name="Henningsen E."/>
            <person name="Hirsch C.D."/>
            <person name="Visser B."/>
            <person name="Pretorius Z.A."/>
            <person name="Steffenson B.J."/>
            <person name="Schwessinger B."/>
            <person name="Dodds P.N."/>
            <person name="Figueroa M."/>
        </authorList>
    </citation>
    <scope>NUCLEOTIDE SEQUENCE [LARGE SCALE GENOMIC DNA]</scope>
    <source>
        <strain evidence="2">21-0</strain>
        <strain evidence="3 5">Ug99</strain>
    </source>
</reference>
<dbReference type="InterPro" id="IPR051667">
    <property type="entry name" value="Archaeal_ATPase_domain"/>
</dbReference>
<dbReference type="PANTHER" id="PTHR37096">
    <property type="entry name" value="YALI0E33429P"/>
    <property type="match status" value="1"/>
</dbReference>
<feature type="compositionally biased region" description="Polar residues" evidence="1">
    <location>
        <begin position="259"/>
        <end position="268"/>
    </location>
</feature>
<comment type="caution">
    <text evidence="3">The sequence shown here is derived from an EMBL/GenBank/DDBJ whole genome shotgun (WGS) entry which is preliminary data.</text>
</comment>
<evidence type="ECO:0000313" key="4">
    <source>
        <dbReference type="Proteomes" id="UP000324748"/>
    </source>
</evidence>
<dbReference type="OrthoDB" id="2504261at2759"/>
<proteinExistence type="predicted"/>
<feature type="region of interest" description="Disordered" evidence="1">
    <location>
        <begin position="250"/>
        <end position="269"/>
    </location>
</feature>